<organism evidence="1 2">
    <name type="scientific">Clavelina lepadiformis</name>
    <name type="common">Light-bulb sea squirt</name>
    <name type="synonym">Ascidia lepadiformis</name>
    <dbReference type="NCBI Taxonomy" id="159417"/>
    <lineage>
        <taxon>Eukaryota</taxon>
        <taxon>Metazoa</taxon>
        <taxon>Chordata</taxon>
        <taxon>Tunicata</taxon>
        <taxon>Ascidiacea</taxon>
        <taxon>Aplousobranchia</taxon>
        <taxon>Clavelinidae</taxon>
        <taxon>Clavelina</taxon>
    </lineage>
</organism>
<dbReference type="Proteomes" id="UP001642483">
    <property type="component" value="Unassembled WGS sequence"/>
</dbReference>
<gene>
    <name evidence="1" type="ORF">CVLEPA_LOCUS30378</name>
</gene>
<sequence length="65" mass="7311">MQTQPPRSPIVFRVGRPVSLAKVERRKTIRQISLVRLIVIASVKDEAIPREQDLIGLMGAMISPF</sequence>
<name>A0ABP0H128_CLALP</name>
<proteinExistence type="predicted"/>
<keyword evidence="2" id="KW-1185">Reference proteome</keyword>
<protein>
    <submittedName>
        <fullName evidence="1">Uncharacterized protein</fullName>
    </submittedName>
</protein>
<reference evidence="1 2" key="1">
    <citation type="submission" date="2024-02" db="EMBL/GenBank/DDBJ databases">
        <authorList>
            <person name="Daric V."/>
            <person name="Darras S."/>
        </authorList>
    </citation>
    <scope>NUCLEOTIDE SEQUENCE [LARGE SCALE GENOMIC DNA]</scope>
</reference>
<comment type="caution">
    <text evidence="1">The sequence shown here is derived from an EMBL/GenBank/DDBJ whole genome shotgun (WGS) entry which is preliminary data.</text>
</comment>
<dbReference type="EMBL" id="CAWYQH010000163">
    <property type="protein sequence ID" value="CAK8697098.1"/>
    <property type="molecule type" value="Genomic_DNA"/>
</dbReference>
<evidence type="ECO:0000313" key="1">
    <source>
        <dbReference type="EMBL" id="CAK8697098.1"/>
    </source>
</evidence>
<evidence type="ECO:0000313" key="2">
    <source>
        <dbReference type="Proteomes" id="UP001642483"/>
    </source>
</evidence>
<accession>A0ABP0H128</accession>